<organism evidence="1 2">
    <name type="scientific">Neofusicoccum ribis</name>
    <dbReference type="NCBI Taxonomy" id="45134"/>
    <lineage>
        <taxon>Eukaryota</taxon>
        <taxon>Fungi</taxon>
        <taxon>Dikarya</taxon>
        <taxon>Ascomycota</taxon>
        <taxon>Pezizomycotina</taxon>
        <taxon>Dothideomycetes</taxon>
        <taxon>Dothideomycetes incertae sedis</taxon>
        <taxon>Botryosphaeriales</taxon>
        <taxon>Botryosphaeriaceae</taxon>
        <taxon>Neofusicoccum</taxon>
    </lineage>
</organism>
<dbReference type="EMBL" id="JAJVDC020000029">
    <property type="protein sequence ID" value="KAL1632473.1"/>
    <property type="molecule type" value="Genomic_DNA"/>
</dbReference>
<name>A0ABR3SYP7_9PEZI</name>
<reference evidence="1 2" key="1">
    <citation type="submission" date="2024-02" db="EMBL/GenBank/DDBJ databases">
        <title>De novo assembly and annotation of 12 fungi associated with fruit tree decline syndrome in Ontario, Canada.</title>
        <authorList>
            <person name="Sulman M."/>
            <person name="Ellouze W."/>
            <person name="Ilyukhin E."/>
        </authorList>
    </citation>
    <scope>NUCLEOTIDE SEQUENCE [LARGE SCALE GENOMIC DNA]</scope>
    <source>
        <strain evidence="1 2">M1-105</strain>
    </source>
</reference>
<comment type="caution">
    <text evidence="1">The sequence shown here is derived from an EMBL/GenBank/DDBJ whole genome shotgun (WGS) entry which is preliminary data.</text>
</comment>
<proteinExistence type="predicted"/>
<sequence>MSLQFISIRGSNLTSRRKGQAFYVSRNDGNFSAQVGDYHNIVWVYDTPAEVLQIPRPMILTWIMNELSHRQTHIRLGRFFTGPWQSGKFEPPYKHCPDIVWAGNWLWSNEEWQAYASMVVHNTTAVDRANNPNNFRFAPEQLTCDGSHMLTDGSLINPDLKVIPIWIRDDTGVDKPYFFADLTEKKQPGVVISIRGNETWVATVQDWIGEFPEEIVWPEDFDSDGYSAVALKTDFPAGSSLHKIVKGDPCQQLAYWLWEQFTPYSPAVTTLDEVMMWSEHVRPYPPPFNVHAMTPMADYKPQAMRLFLNIWNNARLFTKNTGPSPLRNHILGQFFSESRRSMIFNRVLGPSPYIGYPMFRKAGITGVVHLREGHPSHKAEEQLNHLKRLRMLRSRMELSRAFNTAQATANHR</sequence>
<gene>
    <name evidence="1" type="ORF">SLS56_003551</name>
</gene>
<accession>A0ABR3SYP7</accession>
<dbReference type="Proteomes" id="UP001521116">
    <property type="component" value="Unassembled WGS sequence"/>
</dbReference>
<evidence type="ECO:0000313" key="2">
    <source>
        <dbReference type="Proteomes" id="UP001521116"/>
    </source>
</evidence>
<evidence type="ECO:0000313" key="1">
    <source>
        <dbReference type="EMBL" id="KAL1632473.1"/>
    </source>
</evidence>
<keyword evidence="2" id="KW-1185">Reference proteome</keyword>
<protein>
    <submittedName>
        <fullName evidence="1">Uncharacterized protein</fullName>
    </submittedName>
</protein>